<evidence type="ECO:0000256" key="6">
    <source>
        <dbReference type="ARBA" id="ARBA00023136"/>
    </source>
</evidence>
<feature type="transmembrane region" description="Helical" evidence="7">
    <location>
        <begin position="211"/>
        <end position="234"/>
    </location>
</feature>
<dbReference type="PANTHER" id="PTHR30250:SF10">
    <property type="entry name" value="LIPOPOLYSACCHARIDE BIOSYNTHESIS PROTEIN WZXC"/>
    <property type="match status" value="1"/>
</dbReference>
<comment type="subcellular location">
    <subcellularLocation>
        <location evidence="1">Cell membrane</location>
        <topology evidence="1">Multi-pass membrane protein</topology>
    </subcellularLocation>
</comment>
<reference evidence="8 9" key="1">
    <citation type="submission" date="2021-12" db="EMBL/GenBank/DDBJ databases">
        <title>Genome sequencing of bacteria with rrn-lacking chromosome and rrn-plasmid.</title>
        <authorList>
            <person name="Anda M."/>
            <person name="Iwasaki W."/>
        </authorList>
    </citation>
    <scope>NUCLEOTIDE SEQUENCE [LARGE SCALE GENOMIC DNA]</scope>
    <source>
        <strain evidence="8 9">DSM 100852</strain>
    </source>
</reference>
<evidence type="ECO:0000256" key="4">
    <source>
        <dbReference type="ARBA" id="ARBA00022692"/>
    </source>
</evidence>
<dbReference type="InterPro" id="IPR050833">
    <property type="entry name" value="Poly_Biosynth_Transport"/>
</dbReference>
<evidence type="ECO:0000256" key="1">
    <source>
        <dbReference type="ARBA" id="ARBA00004651"/>
    </source>
</evidence>
<dbReference type="EMBL" id="AP025314">
    <property type="protein sequence ID" value="BDD10062.1"/>
    <property type="molecule type" value="Genomic_DNA"/>
</dbReference>
<dbReference type="RefSeq" id="WP_338391640.1">
    <property type="nucleotide sequence ID" value="NZ_AP025314.1"/>
</dbReference>
<dbReference type="KEGG" id="fax:FUAX_24940"/>
<feature type="transmembrane region" description="Helical" evidence="7">
    <location>
        <begin position="145"/>
        <end position="165"/>
    </location>
</feature>
<feature type="transmembrane region" description="Helical" evidence="7">
    <location>
        <begin position="325"/>
        <end position="348"/>
    </location>
</feature>
<evidence type="ECO:0000256" key="7">
    <source>
        <dbReference type="SAM" id="Phobius"/>
    </source>
</evidence>
<organism evidence="8 9">
    <name type="scientific">Fulvitalea axinellae</name>
    <dbReference type="NCBI Taxonomy" id="1182444"/>
    <lineage>
        <taxon>Bacteria</taxon>
        <taxon>Pseudomonadati</taxon>
        <taxon>Bacteroidota</taxon>
        <taxon>Cytophagia</taxon>
        <taxon>Cytophagales</taxon>
        <taxon>Persicobacteraceae</taxon>
        <taxon>Fulvitalea</taxon>
    </lineage>
</organism>
<evidence type="ECO:0000256" key="3">
    <source>
        <dbReference type="ARBA" id="ARBA00022475"/>
    </source>
</evidence>
<evidence type="ECO:0000313" key="8">
    <source>
        <dbReference type="EMBL" id="BDD10062.1"/>
    </source>
</evidence>
<feature type="transmembrane region" description="Helical" evidence="7">
    <location>
        <begin position="284"/>
        <end position="305"/>
    </location>
</feature>
<dbReference type="PANTHER" id="PTHR30250">
    <property type="entry name" value="PST FAMILY PREDICTED COLANIC ACID TRANSPORTER"/>
    <property type="match status" value="1"/>
</dbReference>
<dbReference type="CDD" id="cd13127">
    <property type="entry name" value="MATE_tuaB_like"/>
    <property type="match status" value="1"/>
</dbReference>
<dbReference type="Proteomes" id="UP001348817">
    <property type="component" value="Chromosome"/>
</dbReference>
<name>A0AAU9CQ34_9BACT</name>
<evidence type="ECO:0000313" key="9">
    <source>
        <dbReference type="Proteomes" id="UP001348817"/>
    </source>
</evidence>
<proteinExistence type="inferred from homology"/>
<feature type="transmembrane region" description="Helical" evidence="7">
    <location>
        <begin position="43"/>
        <end position="68"/>
    </location>
</feature>
<protein>
    <submittedName>
        <fullName evidence="8">Lipopolysaccharide biosynthesis protein</fullName>
    </submittedName>
</protein>
<feature type="transmembrane region" description="Helical" evidence="7">
    <location>
        <begin position="80"/>
        <end position="100"/>
    </location>
</feature>
<feature type="transmembrane region" description="Helical" evidence="7">
    <location>
        <begin position="411"/>
        <end position="433"/>
    </location>
</feature>
<sequence length="495" mass="55337">MSELKKKGLKAFVWDFGGKLANQGVGFVISIFLARLLEPEEFGLLAMVNVVVGLSGVFMDVGLGGALVQRKRVLPVHYSSVFFFNLTLGLLLTGTLFFSADYVAGFYERPALKAITQVMAFAFLLNAFGAVQATHLRRELRYNAIVKAGVIAGTLSGALGVFLAFEGYGVWALVTQNLSGALLRVLLIWFFSQWTPKILFSFKALRQLWGFGFRMFLSGLLDAFFTRLDVMIIGKIFSPGILGYFQRAKGLDGMVVQYSSGSLMSVLFPVLSKLQNDLRQFRQVVFRSYHMLAYVVFLLLGGVYLVSEDLIVLLFTEKWMPSVPIFRILVLSGFVYPFSALLVNVLSGRGNSRDFLRLEVIKKVVMGINLLVGFYFGLEGYLYGLVLVGLNAVCWNTWFASREMGQCFQYLLRLPLPYLLLSLATVPPLRWLAEYWPTIDALDRAMRLVGIGLAYLIVYEAGAFALRLEGERLLRTQLGRFVPVLSPYLGGETRV</sequence>
<dbReference type="GO" id="GO:0005886">
    <property type="term" value="C:plasma membrane"/>
    <property type="evidence" value="ECO:0007669"/>
    <property type="project" value="UniProtKB-SubCell"/>
</dbReference>
<feature type="transmembrane region" description="Helical" evidence="7">
    <location>
        <begin position="254"/>
        <end position="272"/>
    </location>
</feature>
<keyword evidence="9" id="KW-1185">Reference proteome</keyword>
<dbReference type="Pfam" id="PF13440">
    <property type="entry name" value="Polysacc_synt_3"/>
    <property type="match status" value="1"/>
</dbReference>
<dbReference type="AlphaFoldDB" id="A0AAU9CQ34"/>
<accession>A0AAU9CQ34</accession>
<feature type="transmembrane region" description="Helical" evidence="7">
    <location>
        <begin position="20"/>
        <end position="37"/>
    </location>
</feature>
<keyword evidence="3" id="KW-1003">Cell membrane</keyword>
<evidence type="ECO:0000256" key="5">
    <source>
        <dbReference type="ARBA" id="ARBA00022989"/>
    </source>
</evidence>
<feature type="transmembrane region" description="Helical" evidence="7">
    <location>
        <begin position="171"/>
        <end position="191"/>
    </location>
</feature>
<gene>
    <name evidence="8" type="ORF">FUAX_24940</name>
</gene>
<keyword evidence="6 7" id="KW-0472">Membrane</keyword>
<evidence type="ECO:0000256" key="2">
    <source>
        <dbReference type="ARBA" id="ARBA00007430"/>
    </source>
</evidence>
<feature type="transmembrane region" description="Helical" evidence="7">
    <location>
        <begin position="445"/>
        <end position="466"/>
    </location>
</feature>
<feature type="transmembrane region" description="Helical" evidence="7">
    <location>
        <begin position="112"/>
        <end position="133"/>
    </location>
</feature>
<keyword evidence="4 7" id="KW-0812">Transmembrane</keyword>
<keyword evidence="5 7" id="KW-1133">Transmembrane helix</keyword>
<comment type="similarity">
    <text evidence="2">Belongs to the polysaccharide synthase family.</text>
</comment>